<dbReference type="Pfam" id="PF07559">
    <property type="entry name" value="FlgE_D2"/>
    <property type="match status" value="1"/>
</dbReference>
<keyword evidence="4 5" id="KW-0975">Bacterial flagellum</keyword>
<dbReference type="Pfam" id="PF00460">
    <property type="entry name" value="Flg_bb_rod"/>
    <property type="match status" value="1"/>
</dbReference>
<comment type="similarity">
    <text evidence="2 5">Belongs to the flagella basal body rod proteins family.</text>
</comment>
<dbReference type="PANTHER" id="PTHR30435">
    <property type="entry name" value="FLAGELLAR PROTEIN"/>
    <property type="match status" value="1"/>
</dbReference>
<dbReference type="InterPro" id="IPR001444">
    <property type="entry name" value="Flag_bb_rod_N"/>
</dbReference>
<dbReference type="InterPro" id="IPR020013">
    <property type="entry name" value="Flagellar_FlgE/F/G"/>
</dbReference>
<proteinExistence type="inferred from homology"/>
<dbReference type="GO" id="GO:0009424">
    <property type="term" value="C:bacterial-type flagellum hook"/>
    <property type="evidence" value="ECO:0007669"/>
    <property type="project" value="TreeGrafter"/>
</dbReference>
<feature type="domain" description="Flagellar hook protein FlgE D2" evidence="8">
    <location>
        <begin position="567"/>
        <end position="688"/>
    </location>
</feature>
<organism evidence="10 11">
    <name type="scientific">Candidatus Raymondbacteria bacterium RIFOXYD12_FULL_49_13</name>
    <dbReference type="NCBI Taxonomy" id="1817890"/>
    <lineage>
        <taxon>Bacteria</taxon>
        <taxon>Raymondiibacteriota</taxon>
    </lineage>
</organism>
<dbReference type="Pfam" id="PF22692">
    <property type="entry name" value="LlgE_F_G_D1"/>
    <property type="match status" value="1"/>
</dbReference>
<evidence type="ECO:0000256" key="2">
    <source>
        <dbReference type="ARBA" id="ARBA00009677"/>
    </source>
</evidence>
<dbReference type="GO" id="GO:0009425">
    <property type="term" value="C:bacterial-type flagellum basal body"/>
    <property type="evidence" value="ECO:0007669"/>
    <property type="project" value="UniProtKB-SubCell"/>
</dbReference>
<evidence type="ECO:0000256" key="5">
    <source>
        <dbReference type="RuleBase" id="RU362116"/>
    </source>
</evidence>
<evidence type="ECO:0000259" key="8">
    <source>
        <dbReference type="Pfam" id="PF07559"/>
    </source>
</evidence>
<dbReference type="GO" id="GO:0005829">
    <property type="term" value="C:cytosol"/>
    <property type="evidence" value="ECO:0007669"/>
    <property type="project" value="TreeGrafter"/>
</dbReference>
<reference evidence="10 11" key="1">
    <citation type="journal article" date="2016" name="Nat. Commun.">
        <title>Thousands of microbial genomes shed light on interconnected biogeochemical processes in an aquifer system.</title>
        <authorList>
            <person name="Anantharaman K."/>
            <person name="Brown C.T."/>
            <person name="Hug L.A."/>
            <person name="Sharon I."/>
            <person name="Castelle C.J."/>
            <person name="Probst A.J."/>
            <person name="Thomas B.C."/>
            <person name="Singh A."/>
            <person name="Wilkins M.J."/>
            <person name="Karaoz U."/>
            <person name="Brodie E.L."/>
            <person name="Williams K.H."/>
            <person name="Hubbard S.S."/>
            <person name="Banfield J.F."/>
        </authorList>
    </citation>
    <scope>NUCLEOTIDE SEQUENCE [LARGE SCALE GENOMIC DNA]</scope>
</reference>
<dbReference type="InterPro" id="IPR037925">
    <property type="entry name" value="FlgE/F/G-like"/>
</dbReference>
<accession>A0A1F7F2N7</accession>
<dbReference type="NCBIfam" id="TIGR03506">
    <property type="entry name" value="FlgEFG_subfam"/>
    <property type="match status" value="2"/>
</dbReference>
<comment type="function">
    <text evidence="5">A flexible structure which links the flagellar filament to the drive apparatus in the basal body.</text>
</comment>
<dbReference type="EMBL" id="MFYX01000140">
    <property type="protein sequence ID" value="OGK00766.1"/>
    <property type="molecule type" value="Genomic_DNA"/>
</dbReference>
<dbReference type="SUPFAM" id="SSF117143">
    <property type="entry name" value="Flagellar hook protein flgE"/>
    <property type="match status" value="1"/>
</dbReference>
<dbReference type="PANTHER" id="PTHR30435:SF1">
    <property type="entry name" value="FLAGELLAR HOOK PROTEIN FLGE"/>
    <property type="match status" value="1"/>
</dbReference>
<dbReference type="AlphaFoldDB" id="A0A1F7F2N7"/>
<dbReference type="InterPro" id="IPR011491">
    <property type="entry name" value="FlgE_D2"/>
</dbReference>
<gene>
    <name evidence="10" type="ORF">A2519_14585</name>
</gene>
<feature type="domain" description="Flagellar basal-body/hook protein C-terminal" evidence="7">
    <location>
        <begin position="762"/>
        <end position="806"/>
    </location>
</feature>
<comment type="subcellular location">
    <subcellularLocation>
        <location evidence="1 5">Bacterial flagellum basal body</location>
    </subcellularLocation>
</comment>
<evidence type="ECO:0000259" key="6">
    <source>
        <dbReference type="Pfam" id="PF00460"/>
    </source>
</evidence>
<evidence type="ECO:0000256" key="3">
    <source>
        <dbReference type="ARBA" id="ARBA00019015"/>
    </source>
</evidence>
<evidence type="ECO:0000313" key="10">
    <source>
        <dbReference type="EMBL" id="OGK00766.1"/>
    </source>
</evidence>
<evidence type="ECO:0000256" key="1">
    <source>
        <dbReference type="ARBA" id="ARBA00004117"/>
    </source>
</evidence>
<name>A0A1F7F2N7_UNCRA</name>
<evidence type="ECO:0000313" key="11">
    <source>
        <dbReference type="Proteomes" id="UP000179243"/>
    </source>
</evidence>
<evidence type="ECO:0000256" key="4">
    <source>
        <dbReference type="ARBA" id="ARBA00023143"/>
    </source>
</evidence>
<evidence type="ECO:0000259" key="7">
    <source>
        <dbReference type="Pfam" id="PF06429"/>
    </source>
</evidence>
<feature type="domain" description="Flagellar basal body rod protein N-terminal" evidence="6">
    <location>
        <begin position="5"/>
        <end position="35"/>
    </location>
</feature>
<sequence>MVRSLYSAISGLRNHQVKLDIIGNNIANVNTTGFKAGRVTFEESMAQLLKGSSRPPGFQGGTNPIQVGLGMAVGSIDTLTTQGNLESTGQITDLAIEGSSYFVVSNGAGNYFTRSGAFQFDSEGRMVSPTNGFILQGFQAAEDGTFPVGTAVGDIQIPFSQQAPANETKQVEYAGNLNSDSEALGTVLYTQPFYHKVQEFNTYDISTGTGDNDFGAAGADHAGAAAAIGNLATDTAFTNSTLLTGLHNAGGQSLGIKLGDNLKVSATIQDLGGNDETLTATFEVVEDPAQATKITDTEFRVATLSQLLMCMQDFLTGTAWNSGGGSNATGARVGIMPDGSIRVENLGVADGGTSTQDIKNLTVTSDRPISKTYVSNAFSFNSTIYADSTVGDNYSNSPDVILRPALASDYMYDYELFNAGSPAVGIGNPQAQLYTSTGELIDIENGDDMILTALIGDTPKNSSGFLFDQGTTDINTSTTLQEILDQVRNTLNLPERDGTINNNLSVSVNAVNTDDDQIPEGAIVIRGQPETPFSLNNFTLLADNADPNSDAPTRFNANLVTTQLQAARDTGVYDTSIEVYDDSGQAHTVTMTFTHTGIKNPGTWNWEISTNAGETILGGRTGRITFGLDGSPASFTFDDSGVSTIRINPNNGARVLDMTLNWGAPGSHTGITQFQSPTTVAAINQDGYPSGKLMEISVDEFGVISGAFSNGISKPLAQILTADFRNAGGLLKRGDSIYSESSNSGNAILGIPGISSSGKIKPGALELSNVELATEFTNMMTTQRGYQANARVITTSDSMLQELVNLVR</sequence>
<protein>
    <recommendedName>
        <fullName evidence="3 5">Flagellar hook protein FlgE</fullName>
    </recommendedName>
</protein>
<comment type="caution">
    <text evidence="10">The sequence shown here is derived from an EMBL/GenBank/DDBJ whole genome shotgun (WGS) entry which is preliminary data.</text>
</comment>
<evidence type="ECO:0000259" key="9">
    <source>
        <dbReference type="Pfam" id="PF22692"/>
    </source>
</evidence>
<dbReference type="Proteomes" id="UP000179243">
    <property type="component" value="Unassembled WGS sequence"/>
</dbReference>
<dbReference type="GO" id="GO:0071978">
    <property type="term" value="P:bacterial-type flagellum-dependent swarming motility"/>
    <property type="evidence" value="ECO:0007669"/>
    <property type="project" value="TreeGrafter"/>
</dbReference>
<dbReference type="Pfam" id="PF06429">
    <property type="entry name" value="Flg_bbr_C"/>
    <property type="match status" value="1"/>
</dbReference>
<dbReference type="Gene3D" id="2.60.98.20">
    <property type="entry name" value="Flagellar hook protein FlgE"/>
    <property type="match status" value="1"/>
</dbReference>
<dbReference type="InterPro" id="IPR053967">
    <property type="entry name" value="LlgE_F_G-like_D1"/>
</dbReference>
<dbReference type="InterPro" id="IPR010930">
    <property type="entry name" value="Flg_bb/hook_C_dom"/>
</dbReference>
<dbReference type="InterPro" id="IPR037058">
    <property type="entry name" value="Falgellar_hook_FlgE_sf"/>
</dbReference>
<feature type="domain" description="Flagellar hook protein FlgE/F/G-like D1" evidence="9">
    <location>
        <begin position="95"/>
        <end position="159"/>
    </location>
</feature>